<sequence length="925" mass="107013">MGIPAFYRWLVDRYPLSVVPVVEEFPKVINGVLVPIDSSRPNPNGVEFDNLYLDMNGIIHPCFHPEDQPAPNSYEEVYKAVFKYIDHIFSLIRPRKLLYMAIDGVAPRAKMNQQRARRFRSAKDLADAAAEIEKLRDEMGSDSEKLTQSENASTLDSNVITPGTEFMASLSVALRYYIHLRLNNDPGWRGIKVILSDANVPGEGEHKIAAYIRAQRNLPGFDPNTRHCLYGLDADLIMLALATHELHFSILREDVRVARNREKAKKFGKDIILSGKEERKELNRDVNDDMPIKKFQFLNIWVLREYLAHDLRISDAPLKMDLERFIDDFVFICLFVGNDFLPHVPSLEISEGAIDLLMTVYKKEFARMGGYLTNSFKVDLERVEHFLQKVGPHESAIFRRRSQVQKEREIQFGVISTMMGIEQNKASSWTRNLQKSTKFFSKNLLNSKKSDLVIHDQVKLGEEGWKERYYAEKFEVKTDDSREKLKKHSVLKYVEGICWVMHYYYQGVCSWQWFYPYHYAPFASDFLDLKHLEIRFTLGVPFKPFDQLMGVLPAASAHALPLSYRNLMTDPSSAIIDFYPEDFELDLNGKRFSWQAICKLPFVQESRLLAELKKVEHTLTDEEKQRNSWTLDMLFVHISHPLASTIISIYRRKKDHPKLSKAKLKRKIDPEISGGMNGDMYISDKSVHAFEIYSPLGGMETITKNKTLFVYYKVPPVQEHIPRLPGGVILPKKSITKQDMQPAPVLWHEVTALRRRIYSERLISNSIAGPHLSKMARRLVSNYYHEQKQQSDAHVLDDHAMGDSCHRKKRIVEHKINHDTNSKHNILGKRKRGGRNNRNKRILEQNCEVSINNSNLGKRKRRDRGRRKKKIAERENSENHEHESNNSRRKCKENSHRKTTTAEEKQHGGSSNASNIKENTAVAKS</sequence>
<dbReference type="FunFam" id="1.25.40.1050:FF:000002">
    <property type="entry name" value="5'-3' exoribonuclease"/>
    <property type="match status" value="1"/>
</dbReference>
<dbReference type="InterPro" id="IPR027073">
    <property type="entry name" value="5_3_exoribonuclease"/>
</dbReference>
<dbReference type="GO" id="GO:0000956">
    <property type="term" value="P:nuclear-transcribed mRNA catabolic process"/>
    <property type="evidence" value="ECO:0007669"/>
    <property type="project" value="TreeGrafter"/>
</dbReference>
<organism evidence="18 19">
    <name type="scientific">Phoenix dactylifera</name>
    <name type="common">Date palm</name>
    <dbReference type="NCBI Taxonomy" id="42345"/>
    <lineage>
        <taxon>Eukaryota</taxon>
        <taxon>Viridiplantae</taxon>
        <taxon>Streptophyta</taxon>
        <taxon>Embryophyta</taxon>
        <taxon>Tracheophyta</taxon>
        <taxon>Spermatophyta</taxon>
        <taxon>Magnoliopsida</taxon>
        <taxon>Liliopsida</taxon>
        <taxon>Arecaceae</taxon>
        <taxon>Coryphoideae</taxon>
        <taxon>Phoeniceae</taxon>
        <taxon>Phoenix</taxon>
    </lineage>
</organism>
<feature type="compositionally biased region" description="Basic and acidic residues" evidence="15">
    <location>
        <begin position="813"/>
        <end position="822"/>
    </location>
</feature>
<feature type="region of interest" description="Disordered" evidence="15">
    <location>
        <begin position="853"/>
        <end position="925"/>
    </location>
</feature>
<evidence type="ECO:0000256" key="10">
    <source>
        <dbReference type="ARBA" id="ARBA00023163"/>
    </source>
</evidence>
<feature type="domain" description="Xrn1 N-terminal" evidence="16">
    <location>
        <begin position="1"/>
        <end position="254"/>
    </location>
</feature>
<reference evidence="18" key="1">
    <citation type="journal article" date="2019" name="Nat. Commun.">
        <title>Genome-wide association mapping of date palm fruit traits.</title>
        <authorList>
            <person name="Hazzouri K.M."/>
            <person name="Gros-Balthazard M."/>
            <person name="Flowers J.M."/>
            <person name="Copetti D."/>
            <person name="Lemansour A."/>
            <person name="Lebrun M."/>
            <person name="Masmoudi K."/>
            <person name="Ferrand S."/>
            <person name="Dhar M.I."/>
            <person name="Fresquez Z.A."/>
            <person name="Rosas U."/>
            <person name="Zhang J."/>
            <person name="Talag J."/>
            <person name="Lee S."/>
            <person name="Kudrna D."/>
            <person name="Powell R.F."/>
            <person name="Leitch I.J."/>
            <person name="Krueger R.R."/>
            <person name="Wing R.A."/>
            <person name="Amiri K.M.A."/>
            <person name="Purugganan M.D."/>
        </authorList>
    </citation>
    <scope>NUCLEOTIDE SEQUENCE [LARGE SCALE GENOMIC DNA]</scope>
    <source>
        <strain evidence="18">cv. Khalas</strain>
    </source>
</reference>
<feature type="compositionally biased region" description="Basic residues" evidence="15">
    <location>
        <begin position="857"/>
        <end position="871"/>
    </location>
</feature>
<dbReference type="GO" id="GO:0006397">
    <property type="term" value="P:mRNA processing"/>
    <property type="evidence" value="ECO:0007669"/>
    <property type="project" value="UniProtKB-UniRule"/>
</dbReference>
<keyword evidence="6 13" id="KW-0540">Nuclease</keyword>
<accession>A0A8B7BSX8</accession>
<comment type="similarity">
    <text evidence="2 13">Belongs to the 5'-3' exonuclease family. XRN2/RAT1 subfamily.</text>
</comment>
<dbReference type="GO" id="GO:0005634">
    <property type="term" value="C:nucleus"/>
    <property type="evidence" value="ECO:0007669"/>
    <property type="project" value="UniProtKB-SubCell"/>
</dbReference>
<dbReference type="EC" id="3.1.13.-" evidence="13"/>
<evidence type="ECO:0000256" key="2">
    <source>
        <dbReference type="ARBA" id="ARBA00006994"/>
    </source>
</evidence>
<dbReference type="Pfam" id="PF17846">
    <property type="entry name" value="XRN_M"/>
    <property type="match status" value="2"/>
</dbReference>
<evidence type="ECO:0000259" key="17">
    <source>
        <dbReference type="Pfam" id="PF17846"/>
    </source>
</evidence>
<evidence type="ECO:0000313" key="18">
    <source>
        <dbReference type="Proteomes" id="UP000228380"/>
    </source>
</evidence>
<comment type="function">
    <text evidence="12">Possesses 5'-&gt;3' exoribonuclease activity. Required for the processing of nuclear mRNA and rRNA precursors. May promote the termination of transcription by RNA polymerase II. Essential for vegetative cell growth and chromosome segregation.</text>
</comment>
<evidence type="ECO:0000256" key="14">
    <source>
        <dbReference type="SAM" id="Coils"/>
    </source>
</evidence>
<dbReference type="AlphaFoldDB" id="A0A8B7BSX8"/>
<evidence type="ECO:0000256" key="15">
    <source>
        <dbReference type="SAM" id="MobiDB-lite"/>
    </source>
</evidence>
<dbReference type="PANTHER" id="PTHR12341">
    <property type="entry name" value="5'-&gt;3' EXORIBONUCLEASE"/>
    <property type="match status" value="1"/>
</dbReference>
<keyword evidence="5 13" id="KW-0507">mRNA processing</keyword>
<dbReference type="PANTHER" id="PTHR12341:SF53">
    <property type="entry name" value="5'-3' EXORIBONUCLEASE"/>
    <property type="match status" value="1"/>
</dbReference>
<keyword evidence="8 13" id="KW-0269">Exonuclease</keyword>
<feature type="domain" description="Xrn1 helical" evidence="17">
    <location>
        <begin position="423"/>
        <end position="740"/>
    </location>
</feature>
<keyword evidence="18" id="KW-1185">Reference proteome</keyword>
<feature type="domain" description="Xrn1 helical" evidence="17">
    <location>
        <begin position="319"/>
        <end position="411"/>
    </location>
</feature>
<dbReference type="RefSeq" id="XP_008784686.2">
    <property type="nucleotide sequence ID" value="XM_008786464.4"/>
</dbReference>
<keyword evidence="9" id="KW-0805">Transcription regulation</keyword>
<dbReference type="GeneID" id="103703566"/>
<dbReference type="PIRSF" id="PIRSF037239">
    <property type="entry name" value="Exonuclease_Xrn2"/>
    <property type="match status" value="1"/>
</dbReference>
<evidence type="ECO:0000256" key="3">
    <source>
        <dbReference type="ARBA" id="ARBA00022472"/>
    </source>
</evidence>
<feature type="compositionally biased region" description="Basic residues" evidence="15">
    <location>
        <begin position="826"/>
        <end position="840"/>
    </location>
</feature>
<protein>
    <recommendedName>
        <fullName evidence="13">5'-3' exoribonuclease</fullName>
        <ecNumber evidence="13">3.1.13.-</ecNumber>
    </recommendedName>
</protein>
<evidence type="ECO:0000256" key="13">
    <source>
        <dbReference type="PIRNR" id="PIRNR037239"/>
    </source>
</evidence>
<evidence type="ECO:0000256" key="9">
    <source>
        <dbReference type="ARBA" id="ARBA00023015"/>
    </source>
</evidence>
<dbReference type="Pfam" id="PF03159">
    <property type="entry name" value="XRN_N"/>
    <property type="match status" value="1"/>
</dbReference>
<keyword evidence="7 13" id="KW-0378">Hydrolase</keyword>
<evidence type="ECO:0000256" key="7">
    <source>
        <dbReference type="ARBA" id="ARBA00022801"/>
    </source>
</evidence>
<keyword evidence="11" id="KW-0539">Nucleus</keyword>
<dbReference type="GO" id="GO:0006364">
    <property type="term" value="P:rRNA processing"/>
    <property type="evidence" value="ECO:0007669"/>
    <property type="project" value="UniProtKB-KW"/>
</dbReference>
<feature type="compositionally biased region" description="Basic and acidic residues" evidence="15">
    <location>
        <begin position="872"/>
        <end position="907"/>
    </location>
</feature>
<evidence type="ECO:0000256" key="5">
    <source>
        <dbReference type="ARBA" id="ARBA00022664"/>
    </source>
</evidence>
<comment type="subcellular location">
    <subcellularLocation>
        <location evidence="1">Nucleus</location>
    </subcellularLocation>
</comment>
<feature type="region of interest" description="Disordered" evidence="15">
    <location>
        <begin position="812"/>
        <end position="841"/>
    </location>
</feature>
<evidence type="ECO:0000256" key="1">
    <source>
        <dbReference type="ARBA" id="ARBA00004123"/>
    </source>
</evidence>
<evidence type="ECO:0000256" key="6">
    <source>
        <dbReference type="ARBA" id="ARBA00022722"/>
    </source>
</evidence>
<dbReference type="GO" id="GO:0003723">
    <property type="term" value="F:RNA binding"/>
    <property type="evidence" value="ECO:0007669"/>
    <property type="project" value="TreeGrafter"/>
</dbReference>
<evidence type="ECO:0000259" key="16">
    <source>
        <dbReference type="Pfam" id="PF03159"/>
    </source>
</evidence>
<keyword evidence="14" id="KW-0175">Coiled coil</keyword>
<proteinExistence type="inferred from homology"/>
<keyword evidence="3" id="KW-0806">Transcription termination</keyword>
<dbReference type="InterPro" id="IPR017151">
    <property type="entry name" value="Xrn2/3/4"/>
</dbReference>
<dbReference type="Proteomes" id="UP000228380">
    <property type="component" value="Chromosome 2"/>
</dbReference>
<dbReference type="Gene3D" id="1.25.40.1050">
    <property type="match status" value="1"/>
</dbReference>
<dbReference type="GO" id="GO:0004534">
    <property type="term" value="F:5'-3' RNA exonuclease activity"/>
    <property type="evidence" value="ECO:0007669"/>
    <property type="project" value="UniProtKB-UniRule"/>
</dbReference>
<feature type="coiled-coil region" evidence="14">
    <location>
        <begin position="125"/>
        <end position="152"/>
    </location>
</feature>
<evidence type="ECO:0000256" key="8">
    <source>
        <dbReference type="ARBA" id="ARBA00022839"/>
    </source>
</evidence>
<dbReference type="CDD" id="cd18673">
    <property type="entry name" value="PIN_XRN1-2-like"/>
    <property type="match status" value="1"/>
</dbReference>
<evidence type="ECO:0000313" key="19">
    <source>
        <dbReference type="RefSeq" id="XP_008784686.2"/>
    </source>
</evidence>
<keyword evidence="10" id="KW-0804">Transcription</keyword>
<evidence type="ECO:0000256" key="11">
    <source>
        <dbReference type="ARBA" id="ARBA00023242"/>
    </source>
</evidence>
<dbReference type="Gene3D" id="3.40.50.12390">
    <property type="match status" value="2"/>
</dbReference>
<dbReference type="InterPro" id="IPR041412">
    <property type="entry name" value="Xrn1_helical"/>
</dbReference>
<evidence type="ECO:0000256" key="12">
    <source>
        <dbReference type="ARBA" id="ARBA00046137"/>
    </source>
</evidence>
<dbReference type="InterPro" id="IPR004859">
    <property type="entry name" value="Xrn1_N"/>
</dbReference>
<feature type="compositionally biased region" description="Polar residues" evidence="15">
    <location>
        <begin position="908"/>
        <end position="918"/>
    </location>
</feature>
<dbReference type="OrthoDB" id="372487at2759"/>
<evidence type="ECO:0000256" key="4">
    <source>
        <dbReference type="ARBA" id="ARBA00022552"/>
    </source>
</evidence>
<gene>
    <name evidence="19" type="primary">LOC103703566</name>
</gene>
<dbReference type="FunFam" id="3.40.50.12390:FF:000005">
    <property type="entry name" value="5'-3' exoribonuclease 2"/>
    <property type="match status" value="1"/>
</dbReference>
<dbReference type="GO" id="GO:0006353">
    <property type="term" value="P:DNA-templated transcription termination"/>
    <property type="evidence" value="ECO:0007669"/>
    <property type="project" value="UniProtKB-KW"/>
</dbReference>
<comment type="function">
    <text evidence="13">Possesses 5'-&gt;3' exoribonuclease activity. Acts as an endogenous post-transcriptional gene silencing (PTGS) suppressor.</text>
</comment>
<keyword evidence="4" id="KW-0698">rRNA processing</keyword>
<name>A0A8B7BSX8_PHODC</name>
<dbReference type="FunFam" id="3.40.50.12390:FF:000003">
    <property type="entry name" value="5'-3' exoribonuclease"/>
    <property type="match status" value="1"/>
</dbReference>
<reference evidence="19" key="2">
    <citation type="submission" date="2025-08" db="UniProtKB">
        <authorList>
            <consortium name="RefSeq"/>
        </authorList>
    </citation>
    <scope>IDENTIFICATION</scope>
    <source>
        <tissue evidence="19">Young leaves</tissue>
    </source>
</reference>
<dbReference type="KEGG" id="pda:103703566"/>